<dbReference type="EMBL" id="SOZD01000005">
    <property type="protein sequence ID" value="TFF20822.1"/>
    <property type="molecule type" value="Genomic_DNA"/>
</dbReference>
<dbReference type="OrthoDB" id="90759at2"/>
<sequence length="286" mass="30935">MAELTIDALVALQKPIAAQLLPPNATPIERAVLTAELARLAKSEPEIVATVWHPQTCPAALLPWLAWALSVDTWDDRWPEAVKRDVIAASPQVHRLKGTRAAVEEALTAMRLAIKIEEWWEDTTVGRRGTFRITVYVNEHIYDDELSVLNAKVQRHAIAATRGAKPKSRVFDFRLGVKIDGGFGAATVGEAVEVQRHDATHEHQRIREAAPGALTAGAGVQVSRLPATADAERVLADAHSAAVAGAPITASRRSAETQINRIILALAGLSARGESVVAHRGNWSLR</sequence>
<evidence type="ECO:0000313" key="2">
    <source>
        <dbReference type="Proteomes" id="UP000298179"/>
    </source>
</evidence>
<dbReference type="AlphaFoldDB" id="A0A4Y8REX3"/>
<organism evidence="1 2">
    <name type="scientific">Jiella endophytica</name>
    <dbReference type="NCBI Taxonomy" id="2558362"/>
    <lineage>
        <taxon>Bacteria</taxon>
        <taxon>Pseudomonadati</taxon>
        <taxon>Pseudomonadota</taxon>
        <taxon>Alphaproteobacteria</taxon>
        <taxon>Hyphomicrobiales</taxon>
        <taxon>Aurantimonadaceae</taxon>
        <taxon>Jiella</taxon>
    </lineage>
</organism>
<dbReference type="Proteomes" id="UP000298179">
    <property type="component" value="Unassembled WGS sequence"/>
</dbReference>
<evidence type="ECO:0000313" key="1">
    <source>
        <dbReference type="EMBL" id="TFF20822.1"/>
    </source>
</evidence>
<gene>
    <name evidence="1" type="ORF">E3C22_18210</name>
</gene>
<dbReference type="NCBIfam" id="TIGR01634">
    <property type="entry name" value="tail_P2_I"/>
    <property type="match status" value="1"/>
</dbReference>
<reference evidence="1 2" key="1">
    <citation type="submission" date="2019-03" db="EMBL/GenBank/DDBJ databases">
        <title>Jiella endophytica sp. nov., a novel endophytic bacterium isolated from root of Ficus microcarpa Linn. f.</title>
        <authorList>
            <person name="Tuo L."/>
        </authorList>
    </citation>
    <scope>NUCLEOTIDE SEQUENCE [LARGE SCALE GENOMIC DNA]</scope>
    <source>
        <strain evidence="1 2">CBS5Q-3</strain>
    </source>
</reference>
<dbReference type="InterPro" id="IPR006521">
    <property type="entry name" value="Tail_protein_I"/>
</dbReference>
<dbReference type="Pfam" id="PF09684">
    <property type="entry name" value="Tail_P2_I"/>
    <property type="match status" value="1"/>
</dbReference>
<proteinExistence type="predicted"/>
<accession>A0A4Y8REX3</accession>
<comment type="caution">
    <text evidence="1">The sequence shown here is derived from an EMBL/GenBank/DDBJ whole genome shotgun (WGS) entry which is preliminary data.</text>
</comment>
<keyword evidence="2" id="KW-1185">Reference proteome</keyword>
<name>A0A4Y8REX3_9HYPH</name>
<protein>
    <submittedName>
        <fullName evidence="1">Phage tail protein I</fullName>
    </submittedName>
</protein>
<dbReference type="RefSeq" id="WP_134763297.1">
    <property type="nucleotide sequence ID" value="NZ_SOZD01000005.1"/>
</dbReference>